<dbReference type="Pfam" id="PF04675">
    <property type="entry name" value="DNA_ligase_A_N"/>
    <property type="match status" value="2"/>
</dbReference>
<dbReference type="Pfam" id="PF04679">
    <property type="entry name" value="DNA_ligase_A_C"/>
    <property type="match status" value="1"/>
</dbReference>
<dbReference type="GO" id="GO:0005739">
    <property type="term" value="C:mitochondrion"/>
    <property type="evidence" value="ECO:0007669"/>
    <property type="project" value="TreeGrafter"/>
</dbReference>
<evidence type="ECO:0000256" key="14">
    <source>
        <dbReference type="SAM" id="MobiDB-lite"/>
    </source>
</evidence>
<name>A0A485MG17_LYNPA</name>
<evidence type="ECO:0000313" key="16">
    <source>
        <dbReference type="EMBL" id="VFV18938.1"/>
    </source>
</evidence>
<dbReference type="InterPro" id="IPR012308">
    <property type="entry name" value="DNA_ligase_ATP-dep_N"/>
</dbReference>
<dbReference type="Pfam" id="PF01068">
    <property type="entry name" value="DNA_ligase_A_M"/>
    <property type="match status" value="1"/>
</dbReference>
<dbReference type="CDD" id="cd07969">
    <property type="entry name" value="OBF_DNA_ligase_I"/>
    <property type="match status" value="1"/>
</dbReference>
<dbReference type="InterPro" id="IPR012340">
    <property type="entry name" value="NA-bd_OB-fold"/>
</dbReference>
<dbReference type="GO" id="GO:0051301">
    <property type="term" value="P:cell division"/>
    <property type="evidence" value="ECO:0007669"/>
    <property type="project" value="UniProtKB-KW"/>
</dbReference>
<comment type="catalytic activity">
    <reaction evidence="11 12">
        <text>ATP + (deoxyribonucleotide)n-3'-hydroxyl + 5'-phospho-(deoxyribonucleotide)m = (deoxyribonucleotide)n+m + AMP + diphosphate.</text>
        <dbReference type="EC" id="6.5.1.1"/>
    </reaction>
</comment>
<dbReference type="InterPro" id="IPR000977">
    <property type="entry name" value="DNA_ligase_ATP-dep"/>
</dbReference>
<dbReference type="GO" id="GO:0071897">
    <property type="term" value="P:DNA biosynthetic process"/>
    <property type="evidence" value="ECO:0007669"/>
    <property type="project" value="InterPro"/>
</dbReference>
<evidence type="ECO:0000256" key="2">
    <source>
        <dbReference type="ARBA" id="ARBA00022598"/>
    </source>
</evidence>
<dbReference type="GO" id="GO:0005524">
    <property type="term" value="F:ATP binding"/>
    <property type="evidence" value="ECO:0007669"/>
    <property type="project" value="UniProtKB-KW"/>
</dbReference>
<evidence type="ECO:0000256" key="10">
    <source>
        <dbReference type="ARBA" id="ARBA00023306"/>
    </source>
</evidence>
<feature type="compositionally biased region" description="Polar residues" evidence="14">
    <location>
        <begin position="1030"/>
        <end position="1039"/>
    </location>
</feature>
<dbReference type="FunFam" id="2.40.50.140:FF:000062">
    <property type="entry name" value="DNA ligase"/>
    <property type="match status" value="1"/>
</dbReference>
<dbReference type="GO" id="GO:0005634">
    <property type="term" value="C:nucleus"/>
    <property type="evidence" value="ECO:0007669"/>
    <property type="project" value="TreeGrafter"/>
</dbReference>
<dbReference type="PROSITE" id="PS00697">
    <property type="entry name" value="DNA_LIGASE_A1"/>
    <property type="match status" value="1"/>
</dbReference>
<comment type="similarity">
    <text evidence="1 13">Belongs to the ATP-dependent DNA ligase family.</text>
</comment>
<dbReference type="EMBL" id="CAAGRJ010001176">
    <property type="protein sequence ID" value="VFV18938.1"/>
    <property type="molecule type" value="Genomic_DNA"/>
</dbReference>
<dbReference type="InterPro" id="IPR036599">
    <property type="entry name" value="DNA_ligase_N_sf"/>
</dbReference>
<evidence type="ECO:0000256" key="3">
    <source>
        <dbReference type="ARBA" id="ARBA00022618"/>
    </source>
</evidence>
<feature type="region of interest" description="Disordered" evidence="14">
    <location>
        <begin position="1"/>
        <end position="183"/>
    </location>
</feature>
<dbReference type="PANTHER" id="PTHR45674">
    <property type="entry name" value="DNA LIGASE 1/3 FAMILY MEMBER"/>
    <property type="match status" value="1"/>
</dbReference>
<dbReference type="GO" id="GO:0003910">
    <property type="term" value="F:DNA ligase (ATP) activity"/>
    <property type="evidence" value="ECO:0007669"/>
    <property type="project" value="UniProtKB-EC"/>
</dbReference>
<dbReference type="Gene3D" id="3.30.470.30">
    <property type="entry name" value="DNA ligase/mRNA capping enzyme"/>
    <property type="match status" value="1"/>
</dbReference>
<evidence type="ECO:0000256" key="11">
    <source>
        <dbReference type="ARBA" id="ARBA00034003"/>
    </source>
</evidence>
<evidence type="ECO:0000259" key="15">
    <source>
        <dbReference type="PROSITE" id="PS50160"/>
    </source>
</evidence>
<keyword evidence="9 12" id="KW-0234">DNA repair</keyword>
<feature type="compositionally biased region" description="Basic and acidic residues" evidence="14">
    <location>
        <begin position="211"/>
        <end position="222"/>
    </location>
</feature>
<keyword evidence="5 12" id="KW-0547">Nucleotide-binding</keyword>
<dbReference type="PROSITE" id="PS00333">
    <property type="entry name" value="DNA_LIGASE_A2"/>
    <property type="match status" value="1"/>
</dbReference>
<evidence type="ECO:0000256" key="9">
    <source>
        <dbReference type="ARBA" id="ARBA00023204"/>
    </source>
</evidence>
<dbReference type="AlphaFoldDB" id="A0A485MG17"/>
<dbReference type="GO" id="GO:0003677">
    <property type="term" value="F:DNA binding"/>
    <property type="evidence" value="ECO:0007669"/>
    <property type="project" value="InterPro"/>
</dbReference>
<feature type="compositionally biased region" description="Basic and acidic residues" evidence="14">
    <location>
        <begin position="438"/>
        <end position="449"/>
    </location>
</feature>
<keyword evidence="3" id="KW-0132">Cell division</keyword>
<accession>A0A485MG17</accession>
<dbReference type="FunFam" id="3.30.470.30:FF:000016">
    <property type="entry name" value="DNA ligase"/>
    <property type="match status" value="1"/>
</dbReference>
<organism evidence="16 17">
    <name type="scientific">Lynx pardinus</name>
    <name type="common">Iberian lynx</name>
    <name type="synonym">Felis pardina</name>
    <dbReference type="NCBI Taxonomy" id="191816"/>
    <lineage>
        <taxon>Eukaryota</taxon>
        <taxon>Metazoa</taxon>
        <taxon>Chordata</taxon>
        <taxon>Craniata</taxon>
        <taxon>Vertebrata</taxon>
        <taxon>Euteleostomi</taxon>
        <taxon>Mammalia</taxon>
        <taxon>Eutheria</taxon>
        <taxon>Laurasiatheria</taxon>
        <taxon>Carnivora</taxon>
        <taxon>Feliformia</taxon>
        <taxon>Felidae</taxon>
        <taxon>Felinae</taxon>
        <taxon>Lynx</taxon>
    </lineage>
</organism>
<evidence type="ECO:0000256" key="5">
    <source>
        <dbReference type="ARBA" id="ARBA00022741"/>
    </source>
</evidence>
<dbReference type="Gene3D" id="3.30.1490.70">
    <property type="match status" value="1"/>
</dbReference>
<gene>
    <name evidence="16" type="ORF">LYPA_23C009500</name>
</gene>
<evidence type="ECO:0000256" key="1">
    <source>
        <dbReference type="ARBA" id="ARBA00007572"/>
    </source>
</evidence>
<dbReference type="GO" id="GO:0006281">
    <property type="term" value="P:DNA repair"/>
    <property type="evidence" value="ECO:0007669"/>
    <property type="project" value="UniProtKB-KW"/>
</dbReference>
<evidence type="ECO:0000256" key="13">
    <source>
        <dbReference type="RuleBase" id="RU004196"/>
    </source>
</evidence>
<evidence type="ECO:0000256" key="7">
    <source>
        <dbReference type="ARBA" id="ARBA00022840"/>
    </source>
</evidence>
<dbReference type="EC" id="6.5.1.1" evidence="12"/>
<keyword evidence="4" id="KW-0235">DNA replication</keyword>
<keyword evidence="2 12" id="KW-0436">Ligase</keyword>
<dbReference type="SUPFAM" id="SSF117018">
    <property type="entry name" value="ATP-dependent DNA ligase DNA-binding domain"/>
    <property type="match status" value="2"/>
</dbReference>
<dbReference type="NCBIfam" id="TIGR00574">
    <property type="entry name" value="dnl1"/>
    <property type="match status" value="1"/>
</dbReference>
<evidence type="ECO:0000256" key="12">
    <source>
        <dbReference type="RuleBase" id="RU000617"/>
    </source>
</evidence>
<keyword evidence="8 12" id="KW-0233">DNA recombination</keyword>
<feature type="compositionally biased region" description="Gly residues" evidence="14">
    <location>
        <begin position="414"/>
        <end position="435"/>
    </location>
</feature>
<keyword evidence="10" id="KW-0131">Cell cycle</keyword>
<dbReference type="Proteomes" id="UP000386466">
    <property type="component" value="Unassembled WGS sequence"/>
</dbReference>
<feature type="compositionally biased region" description="Basic and acidic residues" evidence="14">
    <location>
        <begin position="28"/>
        <end position="60"/>
    </location>
</feature>
<feature type="region of interest" description="Disordered" evidence="14">
    <location>
        <begin position="196"/>
        <end position="275"/>
    </location>
</feature>
<feature type="compositionally biased region" description="Basic residues" evidence="14">
    <location>
        <begin position="134"/>
        <end position="144"/>
    </location>
</feature>
<feature type="region of interest" description="Disordered" evidence="14">
    <location>
        <begin position="1030"/>
        <end position="1050"/>
    </location>
</feature>
<dbReference type="CDD" id="cd07900">
    <property type="entry name" value="Adenylation_DNA_ligase_I_Euk"/>
    <property type="match status" value="1"/>
</dbReference>
<dbReference type="SUPFAM" id="SSF50249">
    <property type="entry name" value="Nucleic acid-binding proteins"/>
    <property type="match status" value="1"/>
</dbReference>
<dbReference type="Gene3D" id="1.10.3260.10">
    <property type="entry name" value="DNA ligase, ATP-dependent, N-terminal domain"/>
    <property type="match status" value="2"/>
</dbReference>
<feature type="domain" description="ATP-dependent DNA ligase family profile" evidence="15">
    <location>
        <begin position="779"/>
        <end position="915"/>
    </location>
</feature>
<evidence type="ECO:0000256" key="8">
    <source>
        <dbReference type="ARBA" id="ARBA00023172"/>
    </source>
</evidence>
<feature type="region of interest" description="Disordered" evidence="14">
    <location>
        <begin position="381"/>
        <end position="496"/>
    </location>
</feature>
<feature type="compositionally biased region" description="Basic and acidic residues" evidence="14">
    <location>
        <begin position="244"/>
        <end position="263"/>
    </location>
</feature>
<keyword evidence="17" id="KW-1185">Reference proteome</keyword>
<dbReference type="InterPro" id="IPR016059">
    <property type="entry name" value="DNA_ligase_ATP-dep_CS"/>
</dbReference>
<keyword evidence="6 12" id="KW-0227">DNA damage</keyword>
<dbReference type="Gene3D" id="2.40.50.140">
    <property type="entry name" value="Nucleic acid-binding proteins"/>
    <property type="match status" value="1"/>
</dbReference>
<evidence type="ECO:0000313" key="17">
    <source>
        <dbReference type="Proteomes" id="UP000386466"/>
    </source>
</evidence>
<dbReference type="InterPro" id="IPR012310">
    <property type="entry name" value="DNA_ligase_ATP-dep_cent"/>
</dbReference>
<reference evidence="16 17" key="1">
    <citation type="submission" date="2019-01" db="EMBL/GenBank/DDBJ databases">
        <authorList>
            <person name="Alioto T."/>
            <person name="Alioto T."/>
        </authorList>
    </citation>
    <scope>NUCLEOTIDE SEQUENCE [LARGE SCALE GENOMIC DNA]</scope>
</reference>
<proteinExistence type="inferred from homology"/>
<evidence type="ECO:0000256" key="6">
    <source>
        <dbReference type="ARBA" id="ARBA00022763"/>
    </source>
</evidence>
<dbReference type="PANTHER" id="PTHR45674:SF4">
    <property type="entry name" value="DNA LIGASE 1"/>
    <property type="match status" value="1"/>
</dbReference>
<dbReference type="GO" id="GO:1903461">
    <property type="term" value="P:Okazaki fragment processing involved in mitotic DNA replication"/>
    <property type="evidence" value="ECO:0007669"/>
    <property type="project" value="TreeGrafter"/>
</dbReference>
<feature type="compositionally biased region" description="Basic and acidic residues" evidence="14">
    <location>
        <begin position="154"/>
        <end position="183"/>
    </location>
</feature>
<evidence type="ECO:0000256" key="4">
    <source>
        <dbReference type="ARBA" id="ARBA00022705"/>
    </source>
</evidence>
<protein>
    <recommendedName>
        <fullName evidence="12">DNA ligase</fullName>
        <ecNumber evidence="12">6.5.1.1</ecNumber>
    </recommendedName>
</protein>
<dbReference type="SUPFAM" id="SSF56091">
    <property type="entry name" value="DNA ligase/mRNA capping enzyme, catalytic domain"/>
    <property type="match status" value="1"/>
</dbReference>
<dbReference type="InterPro" id="IPR050191">
    <property type="entry name" value="ATP-dep_DNA_ligase"/>
</dbReference>
<dbReference type="InterPro" id="IPR012309">
    <property type="entry name" value="DNA_ligase_ATP-dep_C"/>
</dbReference>
<feature type="compositionally biased region" description="Basic and acidic residues" evidence="14">
    <location>
        <begin position="386"/>
        <end position="408"/>
    </location>
</feature>
<dbReference type="PROSITE" id="PS50160">
    <property type="entry name" value="DNA_LIGASE_A3"/>
    <property type="match status" value="1"/>
</dbReference>
<dbReference type="GO" id="GO:0006310">
    <property type="term" value="P:DNA recombination"/>
    <property type="evidence" value="ECO:0007669"/>
    <property type="project" value="UniProtKB-KW"/>
</dbReference>
<keyword evidence="7 12" id="KW-0067">ATP-binding</keyword>
<sequence length="1050" mass="114706">MRTSGWRRGGRENSDVTMQRSIMSFFHPKKEGKAKKPEKETSSRETEPPPKVALKERNGEVPENDSPVKRPGRKAARVLGSEGEEEDEALTPSKGQKPTPGSPQVSPPSPVTFPEGSPPLSNTSPAGLSPTGIPKRRTARKQLPKRPIQDILEEQSKDEDREAKRKKEEGESPGGGRERERVCIWRESGRLTLCLALAAEPPTDSTSEPEVAGKQEAREGDQAKPPPRAPKTVSSFFAPRKPATKKEGKEEGPGAPRKEEAKGPLDPPGYNPAKNNYHPVDDACWKPGQKVPYLAVARTFEKIEEVSARLRMVETLSNLLRSVVALSPPDLLPILYLSLNRLGPPQQGLELGVGDGVLLKAVAQATGKQGVWWPLERRGLRGRRGRGGERVRDGRGDSGGGEESRMDGTDWWGAGSGEGGPAAGGGAVGLGGGAGKTVWREQVPREAADVGRTTWAGPPGLSVHGGERARGRVGPVGTRGAVRPPQPRLPAPQGRQLESVKAEAAEKGDVGLVAENSRSTQRLMLPPPALTAAGVFAKFRDIAGLAGSASTAKKMDVIKGLFVACRHSEARFIARALSGRLRLGLAEQSVLAALAQAVSLTPPGQDFPPAVVDAGKGRTAEARKTWLEEQGMILKQTFCEVPDLDRIIPVLLEHGLEHLPEHCRLSPGVPLKPMLAHPTRGVSEVLKRFEEAAFTCEYKYDGQRAQIHVLEGGEVKIFSRNQEDNTGKYPDIISRIPKIKLPSVTSFILDTEAVAWDREKKQIQPFQVLTTRKRKEVDAADIQVQVCLYAFDLIYLNGESLVREPLSRRRQLLRENFVQTEGEFVFATSLDTKDTDQIAEFLEQSVKDSCEGLMVKTLDVDATYEIAKRSHNWLKLKKDYLDGVGDTLDLVVIGAYLGRGKRAGRYGGFLLAAYDEESEELQAICKLGTGFSDEELEDHFQSLQALVLPTPRSYVRADGAVAPDHWLDPSAVWEVKCADLSLSPIYPAARGLVDSEKGISLRFPRFIRVREDKKPEEATTSAQVASLYKKQSQIQNQQGADLDSDLEDFY</sequence>